<evidence type="ECO:0000256" key="5">
    <source>
        <dbReference type="RuleBase" id="RU003516"/>
    </source>
</evidence>
<dbReference type="InterPro" id="IPR006856">
    <property type="entry name" value="MATalpha_HMGbox"/>
</dbReference>
<dbReference type="Pfam" id="PF04769">
    <property type="entry name" value="MATalpha_HMGbox"/>
    <property type="match status" value="1"/>
</dbReference>
<accession>A0A4T0X1P0</accession>
<dbReference type="OrthoDB" id="5398665at2759"/>
<dbReference type="PROSITE" id="PS51325">
    <property type="entry name" value="ALPHA_BOX"/>
    <property type="match status" value="1"/>
</dbReference>
<reference evidence="7 8" key="1">
    <citation type="journal article" date="2019" name="Front. Genet.">
        <title>Whole-Genome Sequencing of the Opportunistic Yeast Pathogen Candida inconspicua Uncovers Its Hybrid Origin.</title>
        <authorList>
            <person name="Mixao V."/>
            <person name="Hansen A.P."/>
            <person name="Saus E."/>
            <person name="Boekhout T."/>
            <person name="Lass-Florl C."/>
            <person name="Gabaldon T."/>
        </authorList>
    </citation>
    <scope>NUCLEOTIDE SEQUENCE [LARGE SCALE GENOMIC DNA]</scope>
    <source>
        <strain evidence="7 8">CBS 180</strain>
    </source>
</reference>
<name>A0A4T0X1P0_9ASCO</name>
<keyword evidence="8" id="KW-1185">Reference proteome</keyword>
<dbReference type="EMBL" id="SELW01000438">
    <property type="protein sequence ID" value="TID27169.1"/>
    <property type="molecule type" value="Genomic_DNA"/>
</dbReference>
<evidence type="ECO:0000256" key="1">
    <source>
        <dbReference type="ARBA" id="ARBA00023015"/>
    </source>
</evidence>
<evidence type="ECO:0000256" key="2">
    <source>
        <dbReference type="ARBA" id="ARBA00023125"/>
    </source>
</evidence>
<evidence type="ECO:0000256" key="3">
    <source>
        <dbReference type="ARBA" id="ARBA00023163"/>
    </source>
</evidence>
<sequence length="182" mass="21172">MGKSNRGAISIRVKRQRLNKETKKSQPKLQSFVSSPSKIYTTPKRLQDLLQNISPGFRNRAERTIYKSNIRIKEKKTSMNGFIAFRTYYSNIGKTYEDQSRLSKELAAIWKNDASLQREWQTFAEEYNASGNELPFLNWFELNKTDLKPQENDVVTQRTNISHLIVEDIYPVDTSEITNLTS</sequence>
<dbReference type="AlphaFoldDB" id="A0A4T0X1P0"/>
<keyword evidence="4 5" id="KW-0539">Nucleus</keyword>
<dbReference type="Proteomes" id="UP000307173">
    <property type="component" value="Unassembled WGS sequence"/>
</dbReference>
<evidence type="ECO:0000313" key="7">
    <source>
        <dbReference type="EMBL" id="TID27169.1"/>
    </source>
</evidence>
<comment type="caution">
    <text evidence="7">The sequence shown here is derived from an EMBL/GenBank/DDBJ whole genome shotgun (WGS) entry which is preliminary data.</text>
</comment>
<keyword evidence="1 5" id="KW-0805">Transcription regulation</keyword>
<dbReference type="GO" id="GO:0008301">
    <property type="term" value="F:DNA binding, bending"/>
    <property type="evidence" value="ECO:0007669"/>
    <property type="project" value="InterPro"/>
</dbReference>
<gene>
    <name evidence="7" type="ORF">CANINC_002751</name>
</gene>
<protein>
    <recommendedName>
        <fullName evidence="6">Alpha box domain-containing protein</fullName>
    </recommendedName>
</protein>
<keyword evidence="3 5" id="KW-0804">Transcription</keyword>
<evidence type="ECO:0000256" key="4">
    <source>
        <dbReference type="ARBA" id="ARBA00023242"/>
    </source>
</evidence>
<evidence type="ECO:0000313" key="8">
    <source>
        <dbReference type="Proteomes" id="UP000307173"/>
    </source>
</evidence>
<keyword evidence="2 5" id="KW-0238">DNA-binding</keyword>
<dbReference type="GO" id="GO:0045895">
    <property type="term" value="P:positive regulation of mating-type specific transcription, DNA-templated"/>
    <property type="evidence" value="ECO:0007669"/>
    <property type="project" value="InterPro"/>
</dbReference>
<comment type="subcellular location">
    <subcellularLocation>
        <location evidence="5">Nucleus</location>
    </subcellularLocation>
</comment>
<dbReference type="STRING" id="52247.A0A4T0X1P0"/>
<organism evidence="7 8">
    <name type="scientific">Pichia inconspicua</name>
    <dbReference type="NCBI Taxonomy" id="52247"/>
    <lineage>
        <taxon>Eukaryota</taxon>
        <taxon>Fungi</taxon>
        <taxon>Dikarya</taxon>
        <taxon>Ascomycota</taxon>
        <taxon>Saccharomycotina</taxon>
        <taxon>Pichiomycetes</taxon>
        <taxon>Pichiales</taxon>
        <taxon>Pichiaceae</taxon>
        <taxon>Pichia</taxon>
    </lineage>
</organism>
<proteinExistence type="inferred from homology"/>
<dbReference type="GO" id="GO:0005634">
    <property type="term" value="C:nucleus"/>
    <property type="evidence" value="ECO:0007669"/>
    <property type="project" value="UniProtKB-SubCell"/>
</dbReference>
<feature type="domain" description="Alpha box" evidence="6">
    <location>
        <begin position="74"/>
        <end position="131"/>
    </location>
</feature>
<evidence type="ECO:0000259" key="6">
    <source>
        <dbReference type="PROSITE" id="PS51325"/>
    </source>
</evidence>
<comment type="similarity">
    <text evidence="5">Belongs to the MATALPHA1 family.</text>
</comment>